<proteinExistence type="predicted"/>
<evidence type="ECO:0000313" key="2">
    <source>
        <dbReference type="Proteomes" id="UP001234297"/>
    </source>
</evidence>
<gene>
    <name evidence="1" type="ORF">MRB53_025360</name>
</gene>
<dbReference type="Proteomes" id="UP001234297">
    <property type="component" value="Chromosome 8"/>
</dbReference>
<comment type="caution">
    <text evidence="1">The sequence shown here is derived from an EMBL/GenBank/DDBJ whole genome shotgun (WGS) entry which is preliminary data.</text>
</comment>
<evidence type="ECO:0000313" key="1">
    <source>
        <dbReference type="EMBL" id="KAJ8632024.1"/>
    </source>
</evidence>
<keyword evidence="2" id="KW-1185">Reference proteome</keyword>
<accession>A0ACC2LG72</accession>
<organism evidence="1 2">
    <name type="scientific">Persea americana</name>
    <name type="common">Avocado</name>
    <dbReference type="NCBI Taxonomy" id="3435"/>
    <lineage>
        <taxon>Eukaryota</taxon>
        <taxon>Viridiplantae</taxon>
        <taxon>Streptophyta</taxon>
        <taxon>Embryophyta</taxon>
        <taxon>Tracheophyta</taxon>
        <taxon>Spermatophyta</taxon>
        <taxon>Magnoliopsida</taxon>
        <taxon>Magnoliidae</taxon>
        <taxon>Laurales</taxon>
        <taxon>Lauraceae</taxon>
        <taxon>Persea</taxon>
    </lineage>
</organism>
<name>A0ACC2LG72_PERAE</name>
<dbReference type="EMBL" id="CM056816">
    <property type="protein sequence ID" value="KAJ8632024.1"/>
    <property type="molecule type" value="Genomic_DNA"/>
</dbReference>
<sequence length="91" mass="10390">MRSSSDVLDDVDRWSIQHVLVLYMTELRISTKLRVERHRNLRRAAHGNVADRNRALLGKNASDDPNSGGGLLFSTNCRVVVKFWISKRLSL</sequence>
<reference evidence="1 2" key="1">
    <citation type="journal article" date="2022" name="Hortic Res">
        <title>A haplotype resolved chromosomal level avocado genome allows analysis of novel avocado genes.</title>
        <authorList>
            <person name="Nath O."/>
            <person name="Fletcher S.J."/>
            <person name="Hayward A."/>
            <person name="Shaw L.M."/>
            <person name="Masouleh A.K."/>
            <person name="Furtado A."/>
            <person name="Henry R.J."/>
            <person name="Mitter N."/>
        </authorList>
    </citation>
    <scope>NUCLEOTIDE SEQUENCE [LARGE SCALE GENOMIC DNA]</scope>
    <source>
        <strain evidence="2">cv. Hass</strain>
    </source>
</reference>
<protein>
    <submittedName>
        <fullName evidence="1">Uncharacterized protein</fullName>
    </submittedName>
</protein>